<proteinExistence type="predicted"/>
<sequence length="663" mass="72506">MVIACHVPLWVHGTPIFQYVGFCVARSPIPGNAKASTSGTSKESGSHVFCFICHELTTNNHPSRDSIGKNLQKLKSMVRLRHLSVLLMLCVLGVFSANSGLIAKTFESNGISYVEEDIANQTVSVTKHRNAGSKYSGLVNIPASVEYDGKTYTVVGIDNEAFRGQVELTSVVFPKTLEFIGYKAFLGASNLKTVAFSSSGVLTEIGAQAFKSCRYLSNINLPNSLKTIGEYAFEDCEALKTIKWGNSLETIGKAAFKGCGNLESDLIIPNSVKSIGELCFMNCVNIKRAAIGSSVEIIGADAFLQCTALEDVSLPESLKEIGYEAFRGCWNLPSIEIPDSVTKMGYGAFRYCVSLSDVKLGESLKEIEGWTFEQTAIRKIDIPNSVTTIGAYSFIECVDLQEVNFGLGLEAIYDSAFLGCVSITNIDLPESLKTIGSLVFAKCENLQFVTIPSSVYDISDRAFAFCPNIMGVYNLARTPQNIYNREVFYQSGIDGHVVVHVYEDLYDLYTTTIGWYDIGTDYLCGIEIVADIENASVESIVFAEDPIYCKIGEQKKPNVAIYPLNASNKELQWISSDESVLYVDMYSGDIIGLEEGEAFLTATATDGSNVSASVKVIVTDEAGIGDVMIDRPTETVIYDLYGRRLNRLQRGINIVNGKKVYVK</sequence>
<reference evidence="1" key="1">
    <citation type="submission" date="2019-04" db="EMBL/GenBank/DDBJ databases">
        <title>Microbes associate with the intestines of laboratory mice.</title>
        <authorList>
            <person name="Navarre W."/>
            <person name="Wong E."/>
            <person name="Huang K."/>
            <person name="Tropini C."/>
            <person name="Ng K."/>
            <person name="Yu B."/>
        </authorList>
    </citation>
    <scope>NUCLEOTIDE SEQUENCE</scope>
    <source>
        <strain evidence="1">NM04_E33</strain>
    </source>
</reference>
<accession>A0AC61RKE4</accession>
<dbReference type="Proteomes" id="UP000306319">
    <property type="component" value="Unassembled WGS sequence"/>
</dbReference>
<gene>
    <name evidence="1" type="ORF">E5331_02540</name>
</gene>
<name>A0AC61RKE4_9BACT</name>
<evidence type="ECO:0000313" key="1">
    <source>
        <dbReference type="EMBL" id="TGY80617.1"/>
    </source>
</evidence>
<protein>
    <submittedName>
        <fullName evidence="1">Uncharacterized protein</fullName>
    </submittedName>
</protein>
<keyword evidence="2" id="KW-1185">Reference proteome</keyword>
<evidence type="ECO:0000313" key="2">
    <source>
        <dbReference type="Proteomes" id="UP000306319"/>
    </source>
</evidence>
<dbReference type="EMBL" id="SRYB01000002">
    <property type="protein sequence ID" value="TGY80617.1"/>
    <property type="molecule type" value="Genomic_DNA"/>
</dbReference>
<organism evidence="1 2">
    <name type="scientific">Lepagella muris</name>
    <dbReference type="NCBI Taxonomy" id="3032870"/>
    <lineage>
        <taxon>Bacteria</taxon>
        <taxon>Pseudomonadati</taxon>
        <taxon>Bacteroidota</taxon>
        <taxon>Bacteroidia</taxon>
        <taxon>Bacteroidales</taxon>
        <taxon>Muribaculaceae</taxon>
        <taxon>Lepagella</taxon>
    </lineage>
</organism>
<comment type="caution">
    <text evidence="1">The sequence shown here is derived from an EMBL/GenBank/DDBJ whole genome shotgun (WGS) entry which is preliminary data.</text>
</comment>